<sequence length="50" mass="5522">MAAKFAADSVALSKAAEFPYYSPFFPASSPANTATRLHFFIRSYTQLFIA</sequence>
<reference evidence="2" key="1">
    <citation type="submission" date="2022-11" db="UniProtKB">
        <authorList>
            <consortium name="WormBaseParasite"/>
        </authorList>
    </citation>
    <scope>IDENTIFICATION</scope>
</reference>
<dbReference type="Proteomes" id="UP000887564">
    <property type="component" value="Unplaced"/>
</dbReference>
<protein>
    <submittedName>
        <fullName evidence="2">Uncharacterized protein</fullName>
    </submittedName>
</protein>
<keyword evidence="1" id="KW-1185">Reference proteome</keyword>
<evidence type="ECO:0000313" key="1">
    <source>
        <dbReference type="Proteomes" id="UP000887564"/>
    </source>
</evidence>
<dbReference type="WBParaSite" id="PEQ_0001100501-mRNA-1">
    <property type="protein sequence ID" value="PEQ_0001100501-mRNA-1"/>
    <property type="gene ID" value="PEQ_0001100501"/>
</dbReference>
<organism evidence="1 2">
    <name type="scientific">Parascaris equorum</name>
    <name type="common">Equine roundworm</name>
    <dbReference type="NCBI Taxonomy" id="6256"/>
    <lineage>
        <taxon>Eukaryota</taxon>
        <taxon>Metazoa</taxon>
        <taxon>Ecdysozoa</taxon>
        <taxon>Nematoda</taxon>
        <taxon>Chromadorea</taxon>
        <taxon>Rhabditida</taxon>
        <taxon>Spirurina</taxon>
        <taxon>Ascaridomorpha</taxon>
        <taxon>Ascaridoidea</taxon>
        <taxon>Ascarididae</taxon>
        <taxon>Parascaris</taxon>
    </lineage>
</organism>
<evidence type="ECO:0000313" key="2">
    <source>
        <dbReference type="WBParaSite" id="PEQ_0001100501-mRNA-1"/>
    </source>
</evidence>
<accession>A0A914RWY8</accession>
<dbReference type="AlphaFoldDB" id="A0A914RWY8"/>
<proteinExistence type="predicted"/>
<name>A0A914RWY8_PAREQ</name>